<keyword evidence="3" id="KW-1185">Reference proteome</keyword>
<keyword evidence="1" id="KW-1133">Transmembrane helix</keyword>
<dbReference type="PROSITE" id="PS51257">
    <property type="entry name" value="PROKAR_LIPOPROTEIN"/>
    <property type="match status" value="1"/>
</dbReference>
<evidence type="ECO:0000313" key="2">
    <source>
        <dbReference type="EMBL" id="SFS88984.1"/>
    </source>
</evidence>
<organism evidence="2 3">
    <name type="scientific">Sphingobacterium wenxiniae</name>
    <dbReference type="NCBI Taxonomy" id="683125"/>
    <lineage>
        <taxon>Bacteria</taxon>
        <taxon>Pseudomonadati</taxon>
        <taxon>Bacteroidota</taxon>
        <taxon>Sphingobacteriia</taxon>
        <taxon>Sphingobacteriales</taxon>
        <taxon>Sphingobacteriaceae</taxon>
        <taxon>Sphingobacterium</taxon>
    </lineage>
</organism>
<dbReference type="OrthoDB" id="711648at2"/>
<keyword evidence="1" id="KW-0472">Membrane</keyword>
<evidence type="ECO:0000256" key="1">
    <source>
        <dbReference type="SAM" id="Phobius"/>
    </source>
</evidence>
<dbReference type="RefSeq" id="WP_093365683.1">
    <property type="nucleotide sequence ID" value="NZ_FOZZ01000006.1"/>
</dbReference>
<protein>
    <submittedName>
        <fullName evidence="2">Uncharacterized protein</fullName>
    </submittedName>
</protein>
<gene>
    <name evidence="2" type="ORF">SAMN05660206_106169</name>
</gene>
<feature type="transmembrane region" description="Helical" evidence="1">
    <location>
        <begin position="120"/>
        <end position="137"/>
    </location>
</feature>
<evidence type="ECO:0000313" key="3">
    <source>
        <dbReference type="Proteomes" id="UP000198785"/>
    </source>
</evidence>
<name>A0A1I6TIH5_9SPHI</name>
<dbReference type="EMBL" id="FOZZ01000006">
    <property type="protein sequence ID" value="SFS88984.1"/>
    <property type="molecule type" value="Genomic_DNA"/>
</dbReference>
<accession>A0A1I6TIH5</accession>
<dbReference type="AlphaFoldDB" id="A0A1I6TIH5"/>
<proteinExistence type="predicted"/>
<sequence>MKRIIYIIPLFTITACLSTKEKAQWSNKTQSTQEVSNDKRYGYTWQQVDSFGRWWHFQTDSSFRYHADSGITAGSGSLWLWEKGSSLTQQQEQLDQRTIEKKEQARKEQYSQRQSFRMEVYWLFALLAIGIVVWLKIRRRV</sequence>
<dbReference type="Proteomes" id="UP000198785">
    <property type="component" value="Unassembled WGS sequence"/>
</dbReference>
<reference evidence="2 3" key="1">
    <citation type="submission" date="2016-10" db="EMBL/GenBank/DDBJ databases">
        <authorList>
            <person name="de Groot N.N."/>
        </authorList>
    </citation>
    <scope>NUCLEOTIDE SEQUENCE [LARGE SCALE GENOMIC DNA]</scope>
    <source>
        <strain evidence="2 3">DSM 22789</strain>
    </source>
</reference>
<keyword evidence="1" id="KW-0812">Transmembrane</keyword>